<gene>
    <name evidence="8" type="ORF">J5N97_015169</name>
</gene>
<keyword evidence="9" id="KW-1185">Reference proteome</keyword>
<feature type="region of interest" description="Disordered" evidence="5">
    <location>
        <begin position="213"/>
        <end position="236"/>
    </location>
</feature>
<dbReference type="GO" id="GO:0003677">
    <property type="term" value="F:DNA binding"/>
    <property type="evidence" value="ECO:0007669"/>
    <property type="project" value="InterPro"/>
</dbReference>
<protein>
    <recommendedName>
        <fullName evidence="7">SBP-type domain-containing protein</fullName>
    </recommendedName>
</protein>
<proteinExistence type="predicted"/>
<evidence type="ECO:0000256" key="1">
    <source>
        <dbReference type="ARBA" id="ARBA00022723"/>
    </source>
</evidence>
<evidence type="ECO:0000256" key="5">
    <source>
        <dbReference type="SAM" id="MobiDB-lite"/>
    </source>
</evidence>
<dbReference type="PROSITE" id="PS51141">
    <property type="entry name" value="ZF_SBP"/>
    <property type="match status" value="1"/>
</dbReference>
<dbReference type="InterPro" id="IPR036893">
    <property type="entry name" value="SBP_sf"/>
</dbReference>
<dbReference type="EMBL" id="JAGGNH010000003">
    <property type="protein sequence ID" value="KAJ0979695.1"/>
    <property type="molecule type" value="Genomic_DNA"/>
</dbReference>
<dbReference type="InterPro" id="IPR004333">
    <property type="entry name" value="SBP_dom"/>
</dbReference>
<dbReference type="OrthoDB" id="514967at2759"/>
<dbReference type="Gene3D" id="4.10.1100.10">
    <property type="entry name" value="Transcription factor, SBP-box domain"/>
    <property type="match status" value="1"/>
</dbReference>
<dbReference type="PANTHER" id="PTHR31251:SF108">
    <property type="entry name" value="SQUAMOSA PROMOTER-BINDING-LIKE PROTEIN 7"/>
    <property type="match status" value="1"/>
</dbReference>
<evidence type="ECO:0000313" key="9">
    <source>
        <dbReference type="Proteomes" id="UP001085076"/>
    </source>
</evidence>
<dbReference type="SUPFAM" id="SSF103612">
    <property type="entry name" value="SBT domain"/>
    <property type="match status" value="1"/>
</dbReference>
<keyword evidence="2 4" id="KW-0863">Zinc-finger</keyword>
<feature type="transmembrane region" description="Helical" evidence="6">
    <location>
        <begin position="785"/>
        <end position="804"/>
    </location>
</feature>
<dbReference type="GO" id="GO:0008270">
    <property type="term" value="F:zinc ion binding"/>
    <property type="evidence" value="ECO:0007669"/>
    <property type="project" value="UniProtKB-KW"/>
</dbReference>
<reference evidence="8" key="2">
    <citation type="journal article" date="2022" name="Hortic Res">
        <title>The genome of Dioscorea zingiberensis sheds light on the biosynthesis, origin and evolution of the medicinally important diosgenin saponins.</title>
        <authorList>
            <person name="Li Y."/>
            <person name="Tan C."/>
            <person name="Li Z."/>
            <person name="Guo J."/>
            <person name="Li S."/>
            <person name="Chen X."/>
            <person name="Wang C."/>
            <person name="Dai X."/>
            <person name="Yang H."/>
            <person name="Song W."/>
            <person name="Hou L."/>
            <person name="Xu J."/>
            <person name="Tong Z."/>
            <person name="Xu A."/>
            <person name="Yuan X."/>
            <person name="Wang W."/>
            <person name="Yang Q."/>
            <person name="Chen L."/>
            <person name="Sun Z."/>
            <person name="Wang K."/>
            <person name="Pan B."/>
            <person name="Chen J."/>
            <person name="Bao Y."/>
            <person name="Liu F."/>
            <person name="Qi X."/>
            <person name="Gang D.R."/>
            <person name="Wen J."/>
            <person name="Li J."/>
        </authorList>
    </citation>
    <scope>NUCLEOTIDE SEQUENCE</scope>
    <source>
        <strain evidence="8">Dzin_1.0</strain>
    </source>
</reference>
<sequence length="825" mass="92808">MDESVNPSSPPPPPTTATTGRTSSMEEPLIADESSAWEWGTLFDFSIEDDQSLFLSLPSPSQEPPVPSPSPASAVDPEPSPASPPDGSGRIRKRDPRLVCSNFLAGRVPCACPEMDEMEEEEVEEVAEVIAGARKRVRMSGAAAGARCQVPGCEADIRELKGYHRRHRVCLRCANAPSVVLDGEPKRYCQQCGKFHILPDFDEGKRSCRRKLERHNKRRRRKPTDPSTMGKEKELRGNLSAHAKCDEQRKEMMRGSATRTVISDKTLDIETILESDEGHGSPTSPVTSFQNVQSNSVVTFTASDETKMEEKIDYSRPDLSSTKCNKSAYSSVCPTGRISFKLYDWNPAEFPRRLRHQIFQWLANMPVELEGYIRPGCTILTIFIAMPQFMWEKLSQDVALYVRDLVNAPESLFSGRGNILIHLSNKIVQVMKDGTSLMNVKMEVQVPRLHYIYPTYFEAGKPMEFIACGSNLDQPKFRFLVSFAGKYLDCDSYEMSMVNKENTRDSADITDHEMFRISITWTDSEVFGPAFIEVENVSGLSNFIPVLLGNERVCSELPRIQEVFDKPSSGSKEVSHPMLNSESPNSCEPFALRQAAMSDILLDIAWLLKDPRMGKSKVAFSSTNVQRITCLLQYLTRNEFISILEEILPNLDYIISENGFDELVGKTSDADFELFLKHVNQARDTISQRIELTIGPEVDLRNLGHEVHVPHSSKNRTFHTIPPTDQHWRSGNKHFLSSIDASKDGDETVPLVPNHRRHCTPSFVLKWPLESWGGIVPRPVMSTRLTAFIMVSVVMCFGACIAVFHPHRAREFAVSLRRCMFGSTR</sequence>
<keyword evidence="1" id="KW-0479">Metal-binding</keyword>
<organism evidence="8 9">
    <name type="scientific">Dioscorea zingiberensis</name>
    <dbReference type="NCBI Taxonomy" id="325984"/>
    <lineage>
        <taxon>Eukaryota</taxon>
        <taxon>Viridiplantae</taxon>
        <taxon>Streptophyta</taxon>
        <taxon>Embryophyta</taxon>
        <taxon>Tracheophyta</taxon>
        <taxon>Spermatophyta</taxon>
        <taxon>Magnoliopsida</taxon>
        <taxon>Liliopsida</taxon>
        <taxon>Dioscoreales</taxon>
        <taxon>Dioscoreaceae</taxon>
        <taxon>Dioscorea</taxon>
    </lineage>
</organism>
<keyword evidence="3" id="KW-0862">Zinc</keyword>
<dbReference type="InterPro" id="IPR044817">
    <property type="entry name" value="SBP-like"/>
</dbReference>
<feature type="compositionally biased region" description="Basic residues" evidence="5">
    <location>
        <begin position="213"/>
        <end position="222"/>
    </location>
</feature>
<keyword evidence="6" id="KW-1133">Transmembrane helix</keyword>
<feature type="region of interest" description="Disordered" evidence="5">
    <location>
        <begin position="1"/>
        <end position="33"/>
    </location>
</feature>
<evidence type="ECO:0000256" key="4">
    <source>
        <dbReference type="PROSITE-ProRule" id="PRU00470"/>
    </source>
</evidence>
<reference evidence="8" key="1">
    <citation type="submission" date="2021-03" db="EMBL/GenBank/DDBJ databases">
        <authorList>
            <person name="Li Z."/>
            <person name="Yang C."/>
        </authorList>
    </citation>
    <scope>NUCLEOTIDE SEQUENCE</scope>
    <source>
        <strain evidence="8">Dzin_1.0</strain>
        <tissue evidence="8">Leaf</tissue>
    </source>
</reference>
<feature type="region of interest" description="Disordered" evidence="5">
    <location>
        <begin position="54"/>
        <end position="93"/>
    </location>
</feature>
<feature type="compositionally biased region" description="Pro residues" evidence="5">
    <location>
        <begin position="61"/>
        <end position="70"/>
    </location>
</feature>
<evidence type="ECO:0000259" key="7">
    <source>
        <dbReference type="PROSITE" id="PS51141"/>
    </source>
</evidence>
<accession>A0A9D5HK76</accession>
<evidence type="ECO:0000256" key="2">
    <source>
        <dbReference type="ARBA" id="ARBA00022771"/>
    </source>
</evidence>
<name>A0A9D5HK76_9LILI</name>
<dbReference type="PANTHER" id="PTHR31251">
    <property type="entry name" value="SQUAMOSA PROMOTER-BINDING-LIKE PROTEIN 4"/>
    <property type="match status" value="1"/>
</dbReference>
<dbReference type="Pfam" id="PF26102">
    <property type="entry name" value="Ig_SPL7"/>
    <property type="match status" value="1"/>
</dbReference>
<evidence type="ECO:0000313" key="8">
    <source>
        <dbReference type="EMBL" id="KAJ0979695.1"/>
    </source>
</evidence>
<comment type="caution">
    <text evidence="8">The sequence shown here is derived from an EMBL/GenBank/DDBJ whole genome shotgun (WGS) entry which is preliminary data.</text>
</comment>
<evidence type="ECO:0000256" key="3">
    <source>
        <dbReference type="ARBA" id="ARBA00022833"/>
    </source>
</evidence>
<dbReference type="AlphaFoldDB" id="A0A9D5HK76"/>
<dbReference type="Proteomes" id="UP001085076">
    <property type="component" value="Miscellaneous, Linkage group lg03"/>
</dbReference>
<dbReference type="Pfam" id="PF03110">
    <property type="entry name" value="SBP"/>
    <property type="match status" value="1"/>
</dbReference>
<evidence type="ECO:0000256" key="6">
    <source>
        <dbReference type="SAM" id="Phobius"/>
    </source>
</evidence>
<feature type="domain" description="SBP-type" evidence="7">
    <location>
        <begin position="145"/>
        <end position="222"/>
    </location>
</feature>
<keyword evidence="6" id="KW-0472">Membrane</keyword>
<keyword evidence="6" id="KW-0812">Transmembrane</keyword>
<dbReference type="GO" id="GO:0005634">
    <property type="term" value="C:nucleus"/>
    <property type="evidence" value="ECO:0007669"/>
    <property type="project" value="InterPro"/>
</dbReference>